<feature type="domain" description="DUF2520" evidence="3">
    <location>
        <begin position="126"/>
        <end position="250"/>
    </location>
</feature>
<dbReference type="Gene3D" id="1.10.1040.20">
    <property type="entry name" value="ProC-like, C-terminal domain"/>
    <property type="match status" value="1"/>
</dbReference>
<dbReference type="InterPro" id="IPR037108">
    <property type="entry name" value="TM1727-like_C_sf"/>
</dbReference>
<feature type="domain" description="Pyrroline-5-carboxylate reductase catalytic N-terminal" evidence="2">
    <location>
        <begin position="2"/>
        <end position="88"/>
    </location>
</feature>
<dbReference type="EMBL" id="JAUDZE010000001">
    <property type="protein sequence ID" value="MDN0013623.1"/>
    <property type="molecule type" value="Genomic_DNA"/>
</dbReference>
<keyword evidence="5" id="KW-1185">Reference proteome</keyword>
<evidence type="ECO:0000256" key="1">
    <source>
        <dbReference type="ARBA" id="ARBA00023002"/>
    </source>
</evidence>
<dbReference type="Proteomes" id="UP001168524">
    <property type="component" value="Unassembled WGS sequence"/>
</dbReference>
<protein>
    <submittedName>
        <fullName evidence="4">DUF2520 domain-containing protein</fullName>
    </submittedName>
</protein>
<accession>A0ABT7WLR0</accession>
<dbReference type="PANTHER" id="PTHR40459">
    <property type="entry name" value="CONSERVED HYPOTHETICAL ALANINE AND LEUCINE RICH PROTEIN"/>
    <property type="match status" value="1"/>
</dbReference>
<organism evidence="4 5">
    <name type="scientific">Acinetobacter thutiue</name>
    <dbReference type="NCBI Taxonomy" id="2998078"/>
    <lineage>
        <taxon>Bacteria</taxon>
        <taxon>Pseudomonadati</taxon>
        <taxon>Pseudomonadota</taxon>
        <taxon>Gammaproteobacteria</taxon>
        <taxon>Moraxellales</taxon>
        <taxon>Moraxellaceae</taxon>
        <taxon>Acinetobacter</taxon>
    </lineage>
</organism>
<dbReference type="InterPro" id="IPR008927">
    <property type="entry name" value="6-PGluconate_DH-like_C_sf"/>
</dbReference>
<evidence type="ECO:0000313" key="5">
    <source>
        <dbReference type="Proteomes" id="UP001168524"/>
    </source>
</evidence>
<evidence type="ECO:0000313" key="4">
    <source>
        <dbReference type="EMBL" id="MDN0013623.1"/>
    </source>
</evidence>
<keyword evidence="1" id="KW-0560">Oxidoreductase</keyword>
<dbReference type="InterPro" id="IPR028939">
    <property type="entry name" value="P5C_Rdtase_cat_N"/>
</dbReference>
<name>A0ABT7WLR0_9GAMM</name>
<dbReference type="InterPro" id="IPR036291">
    <property type="entry name" value="NAD(P)-bd_dom_sf"/>
</dbReference>
<dbReference type="SUPFAM" id="SSF51735">
    <property type="entry name" value="NAD(P)-binding Rossmann-fold domains"/>
    <property type="match status" value="1"/>
</dbReference>
<dbReference type="Pfam" id="PF03807">
    <property type="entry name" value="F420_oxidored"/>
    <property type="match status" value="1"/>
</dbReference>
<dbReference type="PANTHER" id="PTHR40459:SF1">
    <property type="entry name" value="CONSERVED HYPOTHETICAL ALANINE AND LEUCINE RICH PROTEIN"/>
    <property type="match status" value="1"/>
</dbReference>
<dbReference type="SUPFAM" id="SSF48179">
    <property type="entry name" value="6-phosphogluconate dehydrogenase C-terminal domain-like"/>
    <property type="match status" value="1"/>
</dbReference>
<evidence type="ECO:0000259" key="2">
    <source>
        <dbReference type="Pfam" id="PF03807"/>
    </source>
</evidence>
<sequence>MKITLIGSGRVATHLALVLQSQHQIVQVFSPKLAHAQKLAQQLDAQAINCPSQLDPQVDLVIVAVSDQAISQVIHSITGYLPQNLIVHTSGSTSLAVIEHTHPRAGVFYPLQTFSFEREVNWLETPLFVEATQQQDLERLTQLANSLSNRVYQYSSKQRQTLHLAAVFACNFTNYCYDMAQQIVEDEQVDFSLLYPLILETADKATKHNPKTMQTGPAMRGDQNILQMHGQLLAGADLKDLQDIYVLLSEGIFKRHQING</sequence>
<dbReference type="RefSeq" id="WP_267979843.1">
    <property type="nucleotide sequence ID" value="NZ_JAPQKF010000001.1"/>
</dbReference>
<comment type="caution">
    <text evidence="4">The sequence shown here is derived from an EMBL/GenBank/DDBJ whole genome shotgun (WGS) entry which is preliminary data.</text>
</comment>
<reference evidence="4" key="1">
    <citation type="submission" date="2023-06" db="EMBL/GenBank/DDBJ databases">
        <title>Two novel species of Acinetobacter isolated from motorbike repairing workshop in Vietnam.</title>
        <authorList>
            <person name="Le N.T.T."/>
        </authorList>
    </citation>
    <scope>NUCLEOTIDE SEQUENCE</scope>
    <source>
        <strain evidence="4">VNH17</strain>
    </source>
</reference>
<dbReference type="Pfam" id="PF10728">
    <property type="entry name" value="DUF2520"/>
    <property type="match status" value="1"/>
</dbReference>
<gene>
    <name evidence="4" type="ORF">QTA56_05115</name>
</gene>
<proteinExistence type="predicted"/>
<dbReference type="Gene3D" id="3.40.50.720">
    <property type="entry name" value="NAD(P)-binding Rossmann-like Domain"/>
    <property type="match status" value="1"/>
</dbReference>
<evidence type="ECO:0000259" key="3">
    <source>
        <dbReference type="Pfam" id="PF10728"/>
    </source>
</evidence>
<dbReference type="InterPro" id="IPR018931">
    <property type="entry name" value="DUF2520"/>
</dbReference>